<keyword evidence="5" id="KW-0539">Nucleus</keyword>
<feature type="compositionally biased region" description="Polar residues" evidence="6">
    <location>
        <begin position="909"/>
        <end position="926"/>
    </location>
</feature>
<dbReference type="CDD" id="cd00067">
    <property type="entry name" value="GAL4"/>
    <property type="match status" value="1"/>
</dbReference>
<keyword evidence="1" id="KW-0479">Metal-binding</keyword>
<evidence type="ECO:0000256" key="5">
    <source>
        <dbReference type="ARBA" id="ARBA00023242"/>
    </source>
</evidence>
<dbReference type="CDD" id="cd12148">
    <property type="entry name" value="fungal_TF_MHR"/>
    <property type="match status" value="1"/>
</dbReference>
<dbReference type="RefSeq" id="XP_018985807.1">
    <property type="nucleotide sequence ID" value="XM_019128428.1"/>
</dbReference>
<dbReference type="GO" id="GO:0045944">
    <property type="term" value="P:positive regulation of transcription by RNA polymerase II"/>
    <property type="evidence" value="ECO:0007669"/>
    <property type="project" value="EnsemblFungi"/>
</dbReference>
<keyword evidence="3" id="KW-0805">Transcription regulation</keyword>
<evidence type="ECO:0000256" key="3">
    <source>
        <dbReference type="ARBA" id="ARBA00023015"/>
    </source>
</evidence>
<dbReference type="GO" id="GO:0051123">
    <property type="term" value="P:RNA polymerase II preinitiation complex assembly"/>
    <property type="evidence" value="ECO:0007669"/>
    <property type="project" value="EnsemblFungi"/>
</dbReference>
<feature type="compositionally biased region" description="Low complexity" evidence="6">
    <location>
        <begin position="173"/>
        <end position="190"/>
    </location>
</feature>
<proteinExistence type="predicted"/>
<feature type="compositionally biased region" description="Low complexity" evidence="6">
    <location>
        <begin position="886"/>
        <end position="896"/>
    </location>
</feature>
<dbReference type="InterPro" id="IPR007219">
    <property type="entry name" value="XnlR_reg_dom"/>
</dbReference>
<dbReference type="InterPro" id="IPR050797">
    <property type="entry name" value="Carb_Metab_Trans_Reg"/>
</dbReference>
<feature type="compositionally biased region" description="Low complexity" evidence="6">
    <location>
        <begin position="146"/>
        <end position="163"/>
    </location>
</feature>
<feature type="region of interest" description="Disordered" evidence="6">
    <location>
        <begin position="1"/>
        <end position="54"/>
    </location>
</feature>
<dbReference type="GO" id="GO:0003677">
    <property type="term" value="F:DNA binding"/>
    <property type="evidence" value="ECO:0007669"/>
    <property type="project" value="InterPro"/>
</dbReference>
<evidence type="ECO:0000313" key="9">
    <source>
        <dbReference type="Proteomes" id="UP000094336"/>
    </source>
</evidence>
<feature type="compositionally biased region" description="Basic and acidic residues" evidence="6">
    <location>
        <begin position="211"/>
        <end position="222"/>
    </location>
</feature>
<dbReference type="GO" id="GO:0003713">
    <property type="term" value="F:transcription coactivator activity"/>
    <property type="evidence" value="ECO:0007669"/>
    <property type="project" value="EnsemblFungi"/>
</dbReference>
<dbReference type="Gene3D" id="4.10.240.10">
    <property type="entry name" value="Zn(2)-C6 fungal-type DNA-binding domain"/>
    <property type="match status" value="1"/>
</dbReference>
<protein>
    <recommendedName>
        <fullName evidence="7">Zn(2)-C6 fungal-type domain-containing protein</fullName>
    </recommendedName>
</protein>
<evidence type="ECO:0000259" key="7">
    <source>
        <dbReference type="PROSITE" id="PS50048"/>
    </source>
</evidence>
<dbReference type="GO" id="GO:0005634">
    <property type="term" value="C:nucleus"/>
    <property type="evidence" value="ECO:0007669"/>
    <property type="project" value="TreeGrafter"/>
</dbReference>
<feature type="compositionally biased region" description="Polar residues" evidence="6">
    <location>
        <begin position="287"/>
        <end position="296"/>
    </location>
</feature>
<dbReference type="EMBL" id="KV454429">
    <property type="protein sequence ID" value="ODQ80479.1"/>
    <property type="molecule type" value="Genomic_DNA"/>
</dbReference>
<evidence type="ECO:0000256" key="4">
    <source>
        <dbReference type="ARBA" id="ARBA00023163"/>
    </source>
</evidence>
<feature type="compositionally biased region" description="Basic and acidic residues" evidence="6">
    <location>
        <begin position="1"/>
        <end position="10"/>
    </location>
</feature>
<feature type="region of interest" description="Disordered" evidence="6">
    <location>
        <begin position="867"/>
        <end position="953"/>
    </location>
</feature>
<feature type="region of interest" description="Disordered" evidence="6">
    <location>
        <begin position="271"/>
        <end position="296"/>
    </location>
</feature>
<dbReference type="SMART" id="SM00906">
    <property type="entry name" value="Fungal_trans"/>
    <property type="match status" value="1"/>
</dbReference>
<feature type="region of interest" description="Disordered" evidence="6">
    <location>
        <begin position="105"/>
        <end position="222"/>
    </location>
</feature>
<keyword evidence="9" id="KW-1185">Reference proteome</keyword>
<dbReference type="Proteomes" id="UP000094336">
    <property type="component" value="Unassembled WGS sequence"/>
</dbReference>
<dbReference type="GO" id="GO:0008270">
    <property type="term" value="F:zinc ion binding"/>
    <property type="evidence" value="ECO:0007669"/>
    <property type="project" value="InterPro"/>
</dbReference>
<dbReference type="GO" id="GO:1901717">
    <property type="term" value="P:positive regulation of gamma-aminobutyric acid catabolic process"/>
    <property type="evidence" value="ECO:0007669"/>
    <property type="project" value="EnsemblFungi"/>
</dbReference>
<dbReference type="InterPro" id="IPR036864">
    <property type="entry name" value="Zn2-C6_fun-type_DNA-bd_sf"/>
</dbReference>
<feature type="compositionally biased region" description="Polar residues" evidence="6">
    <location>
        <begin position="935"/>
        <end position="953"/>
    </location>
</feature>
<dbReference type="STRING" id="984486.A0A1E3QS07"/>
<dbReference type="AlphaFoldDB" id="A0A1E3QS07"/>
<sequence length="953" mass="106497">MNSEDPKHPGNDSPSLFSHHKPYAAATNSSNHGYKDDEYRGAPGSSGVSSLGISSPMASAIDYAWGLDHNDFTFLENLAGEKPEEAHDTSTQLYARPEFAQDTERGTLAPKPQPVQRLNSKQLQLQQPQQHQQRQKQQSEEKIPHSQTQMQQASQPQGTQPPAVQKAPVQNAPSVQRSPSVRPPSVQNVPAAQAAPGVQIPPSQETQSLPDGKKETLPRSKVRPCDHCRRRKTKCVIIPATNNCVQCETKGLRCTYSDTTMKRSIALVDEGTKRRRSASPADIAPTPSVTPHVNPHFQPSFQVPPNTQINQHPIRDVQPVTDYSSMPHLLLKKTLSLQYPRSSFYVGPTSVFDTSLLNQMRLDKVDSVQLSPTISLRKVGDNVQFTLRDDYTDDLFSRSEQDVDAVERLVAPHGQVLIDLYFRIIHPSFPILHKKVFLEKYSRTHREFSAPLLAAVYVLATLWWDYDPQLSQYPKPDVAQLNRIAIRTFSDVIERPKLSAVQAGLLLLQCRPDHARNWVMCLQVVALAEELGLGLNCATWRLPKWERGLRRRLAWAVFMQDKWLSLTESRPSHIAIGRDWLVQPVSEEDFPEKPGDGDAQEGSTDIENGKFLFREMISLSIIVSEILDTFFTMHAMQTVTRIDHVLKLAKPLQLKLRNWYHSLPTALHMASMQPRKLCPNGYLQLAYFATEITLHRKIITCLTHETPRELVQVCRAAAKTRLLAAVEFVRDLRPEHIHAFWHSSATANFALIGTFAAILFYTAPGPQEAAFFKDQIFNYRWTLRVSAKGFDQAASALEKLDMMLLHIPGLLTETVAQSPSPGPNPNYTPLSFSPRLFSPQPFARYAESPQALQPKQIIQQQRSMGDINPGMIMRGHGNQGNSAHPQGQIQGQIQGQMHPNHLQGPGGNHTHSMNSHSAHPQGNPGMNAQARRSPVMNQVSAGKQVSSQSSPAG</sequence>
<name>A0A1E3QS07_9ASCO</name>
<reference evidence="9" key="1">
    <citation type="submission" date="2016-05" db="EMBL/GenBank/DDBJ databases">
        <title>Comparative genomics of biotechnologically important yeasts.</title>
        <authorList>
            <consortium name="DOE Joint Genome Institute"/>
            <person name="Riley R."/>
            <person name="Haridas S."/>
            <person name="Wolfe K.H."/>
            <person name="Lopes M.R."/>
            <person name="Hittinger C.T."/>
            <person name="Goker M."/>
            <person name="Salamov A."/>
            <person name="Wisecaver J."/>
            <person name="Long T.M."/>
            <person name="Aerts A.L."/>
            <person name="Barry K."/>
            <person name="Choi C."/>
            <person name="Clum A."/>
            <person name="Coughlan A.Y."/>
            <person name="Deshpande S."/>
            <person name="Douglass A.P."/>
            <person name="Hanson S.J."/>
            <person name="Klenk H.-P."/>
            <person name="Labutti K."/>
            <person name="Lapidus A."/>
            <person name="Lindquist E."/>
            <person name="Lipzen A."/>
            <person name="Meier-Kolthoff J.P."/>
            <person name="Ohm R.A."/>
            <person name="Otillar R.P."/>
            <person name="Pangilinan J."/>
            <person name="Peng Y."/>
            <person name="Rokas A."/>
            <person name="Rosa C.A."/>
            <person name="Scheuner C."/>
            <person name="Sibirny A.A."/>
            <person name="Slot J.C."/>
            <person name="Stielow J.B."/>
            <person name="Sun H."/>
            <person name="Kurtzman C.P."/>
            <person name="Blackwell M."/>
            <person name="Grigoriev I.V."/>
            <person name="Jeffries T.W."/>
        </authorList>
    </citation>
    <scope>NUCLEOTIDE SEQUENCE [LARGE SCALE GENOMIC DNA]</scope>
    <source>
        <strain evidence="9">NRRL Y-12698</strain>
    </source>
</reference>
<evidence type="ECO:0000256" key="6">
    <source>
        <dbReference type="SAM" id="MobiDB-lite"/>
    </source>
</evidence>
<dbReference type="OrthoDB" id="2264294at2759"/>
<feature type="compositionally biased region" description="Low complexity" evidence="6">
    <location>
        <begin position="45"/>
        <end position="54"/>
    </location>
</feature>
<gene>
    <name evidence="8" type="ORF">BABINDRAFT_160758</name>
</gene>
<dbReference type="GO" id="GO:1901714">
    <property type="term" value="P:positive regulation of urea catabolic process"/>
    <property type="evidence" value="ECO:0007669"/>
    <property type="project" value="EnsemblFungi"/>
</dbReference>
<dbReference type="PROSITE" id="PS50048">
    <property type="entry name" value="ZN2_CY6_FUNGAL_2"/>
    <property type="match status" value="1"/>
</dbReference>
<feature type="compositionally biased region" description="Low complexity" evidence="6">
    <location>
        <begin position="121"/>
        <end position="136"/>
    </location>
</feature>
<dbReference type="PANTHER" id="PTHR31668:SF4">
    <property type="entry name" value="TRANSCRIPTIONAL ACTIVATOR PROTEIN DAL81"/>
    <property type="match status" value="1"/>
</dbReference>
<evidence type="ECO:0000256" key="1">
    <source>
        <dbReference type="ARBA" id="ARBA00022723"/>
    </source>
</evidence>
<evidence type="ECO:0000313" key="8">
    <source>
        <dbReference type="EMBL" id="ODQ80479.1"/>
    </source>
</evidence>
<accession>A0A1E3QS07</accession>
<dbReference type="GO" id="GO:0000981">
    <property type="term" value="F:DNA-binding transcription factor activity, RNA polymerase II-specific"/>
    <property type="evidence" value="ECO:0007669"/>
    <property type="project" value="InterPro"/>
</dbReference>
<dbReference type="GO" id="GO:0001080">
    <property type="term" value="P:nitrogen catabolite activation of transcription from RNA polymerase II promoter"/>
    <property type="evidence" value="ECO:0007669"/>
    <property type="project" value="TreeGrafter"/>
</dbReference>
<dbReference type="InterPro" id="IPR001138">
    <property type="entry name" value="Zn2Cys6_DnaBD"/>
</dbReference>
<dbReference type="PANTHER" id="PTHR31668">
    <property type="entry name" value="GLUCOSE TRANSPORT TRANSCRIPTION REGULATOR RGT1-RELATED-RELATED"/>
    <property type="match status" value="1"/>
</dbReference>
<keyword evidence="2" id="KW-0862">Zinc</keyword>
<feature type="domain" description="Zn(2)-C6 fungal-type" evidence="7">
    <location>
        <begin position="224"/>
        <end position="256"/>
    </location>
</feature>
<keyword evidence="4" id="KW-0804">Transcription</keyword>
<dbReference type="SMART" id="SM00066">
    <property type="entry name" value="GAL4"/>
    <property type="match status" value="1"/>
</dbReference>
<dbReference type="SUPFAM" id="SSF57701">
    <property type="entry name" value="Zn2/Cys6 DNA-binding domain"/>
    <property type="match status" value="1"/>
</dbReference>
<dbReference type="Pfam" id="PF04082">
    <property type="entry name" value="Fungal_trans"/>
    <property type="match status" value="1"/>
</dbReference>
<dbReference type="Pfam" id="PF00172">
    <property type="entry name" value="Zn_clus"/>
    <property type="match status" value="1"/>
</dbReference>
<dbReference type="GeneID" id="30146281"/>
<evidence type="ECO:0000256" key="2">
    <source>
        <dbReference type="ARBA" id="ARBA00022833"/>
    </source>
</evidence>
<organism evidence="8 9">
    <name type="scientific">Babjeviella inositovora NRRL Y-12698</name>
    <dbReference type="NCBI Taxonomy" id="984486"/>
    <lineage>
        <taxon>Eukaryota</taxon>
        <taxon>Fungi</taxon>
        <taxon>Dikarya</taxon>
        <taxon>Ascomycota</taxon>
        <taxon>Saccharomycotina</taxon>
        <taxon>Pichiomycetes</taxon>
        <taxon>Serinales incertae sedis</taxon>
        <taxon>Babjeviella</taxon>
    </lineage>
</organism>